<dbReference type="InterPro" id="IPR050678">
    <property type="entry name" value="DNA_Partitioning_ATPase"/>
</dbReference>
<reference evidence="1 2" key="1">
    <citation type="submission" date="2016-03" db="EMBL/GenBank/DDBJ databases">
        <authorList>
            <consortium name="Pathogen Informatics"/>
        </authorList>
    </citation>
    <scope>NUCLEOTIDE SEQUENCE [LARGE SCALE GENOMIC DNA]</scope>
    <source>
        <strain evidence="1 2">NCTC13364</strain>
    </source>
</reference>
<dbReference type="RefSeq" id="WP_066406709.1">
    <property type="nucleotide sequence ID" value="NZ_FKBS01000006.1"/>
</dbReference>
<evidence type="ECO:0000313" key="2">
    <source>
        <dbReference type="Proteomes" id="UP000077037"/>
    </source>
</evidence>
<dbReference type="SUPFAM" id="SSF52540">
    <property type="entry name" value="P-loop containing nucleoside triphosphate hydrolases"/>
    <property type="match status" value="1"/>
</dbReference>
<evidence type="ECO:0000313" key="1">
    <source>
        <dbReference type="EMBL" id="SAH81332.1"/>
    </source>
</evidence>
<organism evidence="1 2">
    <name type="scientific">Bordetella ansorpii</name>
    <dbReference type="NCBI Taxonomy" id="288768"/>
    <lineage>
        <taxon>Bacteria</taxon>
        <taxon>Pseudomonadati</taxon>
        <taxon>Pseudomonadota</taxon>
        <taxon>Betaproteobacteria</taxon>
        <taxon>Burkholderiales</taxon>
        <taxon>Alcaligenaceae</taxon>
        <taxon>Bordetella</taxon>
    </lineage>
</organism>
<dbReference type="CDD" id="cd02042">
    <property type="entry name" value="ParAB_family"/>
    <property type="match status" value="1"/>
</dbReference>
<dbReference type="EMBL" id="FKBS01000006">
    <property type="protein sequence ID" value="SAH81332.1"/>
    <property type="molecule type" value="Genomic_DNA"/>
</dbReference>
<dbReference type="PANTHER" id="PTHR13696:SF52">
    <property type="entry name" value="PARA FAMILY PROTEIN CT_582"/>
    <property type="match status" value="1"/>
</dbReference>
<dbReference type="Proteomes" id="UP000077037">
    <property type="component" value="Unassembled WGS sequence"/>
</dbReference>
<sequence length="258" mass="27689">MKIIAIVSAKGGVGKSTVAANLCVALRQAGRSVLAIDLDPQNALRFHLGGDLTNIGGISRASVGGTSWRDACVQGQSGIYMMPFGLVNEADRQTLERQLVADPLWLKRHLEALNITEDSVVVIDTPPGPSEYLRQSLGIAHLVMAVTLADAASYATIPMIEGLIQSYCANRSDYLGHGYVINQADGSRQLSKDAVRLIRESLRERVIGVIHQDQSVSEALAYGRTVIEHDPHSLGRADLLSCAGWVLQQLRNAGGQPA</sequence>
<dbReference type="PANTHER" id="PTHR13696">
    <property type="entry name" value="P-LOOP CONTAINING NUCLEOSIDE TRIPHOSPHATE HYDROLASE"/>
    <property type="match status" value="1"/>
</dbReference>
<gene>
    <name evidence="1" type="primary">wssA</name>
    <name evidence="1" type="ORF">SAMEA1982600_00258</name>
</gene>
<dbReference type="OrthoDB" id="5288747at2"/>
<protein>
    <submittedName>
        <fullName evidence="1">Cellulose biosynthesis protein</fullName>
    </submittedName>
</protein>
<dbReference type="Pfam" id="PF06564">
    <property type="entry name" value="CBP_BcsQ"/>
    <property type="match status" value="1"/>
</dbReference>
<dbReference type="NCBIfam" id="TIGR03371">
    <property type="entry name" value="cellulose_yhjQ"/>
    <property type="match status" value="1"/>
</dbReference>
<name>A0A157KA52_9BORD</name>
<dbReference type="InterPro" id="IPR027417">
    <property type="entry name" value="P-loop_NTPase"/>
</dbReference>
<proteinExistence type="predicted"/>
<dbReference type="Gene3D" id="3.40.50.300">
    <property type="entry name" value="P-loop containing nucleotide triphosphate hydrolases"/>
    <property type="match status" value="1"/>
</dbReference>
<accession>A0A157KA52</accession>
<dbReference type="AlphaFoldDB" id="A0A157KA52"/>
<dbReference type="InterPro" id="IPR017746">
    <property type="entry name" value="Cellulose_synthase_operon_BcsQ"/>
</dbReference>